<dbReference type="Pfam" id="PF19785">
    <property type="entry name" value="UPF0738"/>
    <property type="match status" value="1"/>
</dbReference>
<dbReference type="Proteomes" id="UP000198571">
    <property type="component" value="Unassembled WGS sequence"/>
</dbReference>
<accession>A0A1H9TDS7</accession>
<protein>
    <submittedName>
        <fullName evidence="1">Uncharacterized protein</fullName>
    </submittedName>
</protein>
<evidence type="ECO:0000313" key="2">
    <source>
        <dbReference type="Proteomes" id="UP000198571"/>
    </source>
</evidence>
<proteinExistence type="predicted"/>
<organism evidence="1 2">
    <name type="scientific">Salipaludibacillus aurantiacus</name>
    <dbReference type="NCBI Taxonomy" id="1601833"/>
    <lineage>
        <taxon>Bacteria</taxon>
        <taxon>Bacillati</taxon>
        <taxon>Bacillota</taxon>
        <taxon>Bacilli</taxon>
        <taxon>Bacillales</taxon>
        <taxon>Bacillaceae</taxon>
    </lineage>
</organism>
<gene>
    <name evidence="1" type="ORF">SAMN05518684_105270</name>
</gene>
<sequence length="130" mass="15035">MIIFQAEGITERDNSVEVALNKQIKESDWQSLTPAERILADSDGEAFVYLLENDEGFHHVRITSEHWYTLNDSLDSEKKVYLAVEGETAGKLELTHFWEEIKLLLENIKGNNNYGKEFVNKVEQTFDLKN</sequence>
<reference evidence="2" key="1">
    <citation type="submission" date="2016-10" db="EMBL/GenBank/DDBJ databases">
        <authorList>
            <person name="Varghese N."/>
            <person name="Submissions S."/>
        </authorList>
    </citation>
    <scope>NUCLEOTIDE SEQUENCE [LARGE SCALE GENOMIC DNA]</scope>
    <source>
        <strain evidence="2">S9</strain>
    </source>
</reference>
<dbReference type="InterPro" id="IPR020908">
    <property type="entry name" value="UPF0738"/>
</dbReference>
<evidence type="ECO:0000313" key="1">
    <source>
        <dbReference type="EMBL" id="SER95187.1"/>
    </source>
</evidence>
<dbReference type="STRING" id="1601833.SAMN05518684_105270"/>
<name>A0A1H9TDS7_9BACI</name>
<keyword evidence="2" id="KW-1185">Reference proteome</keyword>
<dbReference type="RefSeq" id="WP_093050162.1">
    <property type="nucleotide sequence ID" value="NZ_FOGT01000005.1"/>
</dbReference>
<dbReference type="OrthoDB" id="2966478at2"/>
<dbReference type="EMBL" id="FOGT01000005">
    <property type="protein sequence ID" value="SER95187.1"/>
    <property type="molecule type" value="Genomic_DNA"/>
</dbReference>
<dbReference type="AlphaFoldDB" id="A0A1H9TDS7"/>